<dbReference type="AlphaFoldDB" id="A0A9P1DN20"/>
<proteinExistence type="predicted"/>
<evidence type="ECO:0000313" key="4">
    <source>
        <dbReference type="Proteomes" id="UP001152797"/>
    </source>
</evidence>
<dbReference type="OrthoDB" id="10621684at2759"/>
<dbReference type="Proteomes" id="UP001152797">
    <property type="component" value="Unassembled WGS sequence"/>
</dbReference>
<reference evidence="1" key="1">
    <citation type="submission" date="2022-10" db="EMBL/GenBank/DDBJ databases">
        <authorList>
            <person name="Chen Y."/>
            <person name="Dougan E. K."/>
            <person name="Chan C."/>
            <person name="Rhodes N."/>
            <person name="Thang M."/>
        </authorList>
    </citation>
    <scope>NUCLEOTIDE SEQUENCE</scope>
</reference>
<accession>A0A9P1DN20</accession>
<protein>
    <submittedName>
        <fullName evidence="3">Sulphur transport domain-containing protein</fullName>
    </submittedName>
</protein>
<reference evidence="2" key="2">
    <citation type="submission" date="2024-04" db="EMBL/GenBank/DDBJ databases">
        <authorList>
            <person name="Chen Y."/>
            <person name="Shah S."/>
            <person name="Dougan E. K."/>
            <person name="Thang M."/>
            <person name="Chan C."/>
        </authorList>
    </citation>
    <scope>NUCLEOTIDE SEQUENCE [LARGE SCALE GENOMIC DNA]</scope>
</reference>
<evidence type="ECO:0000313" key="3">
    <source>
        <dbReference type="EMBL" id="CAL4799196.1"/>
    </source>
</evidence>
<gene>
    <name evidence="1" type="ORF">C1SCF055_LOCUS37004</name>
</gene>
<comment type="caution">
    <text evidence="1">The sequence shown here is derived from an EMBL/GenBank/DDBJ whole genome shotgun (WGS) entry which is preliminary data.</text>
</comment>
<dbReference type="EMBL" id="CAMXCT030005268">
    <property type="protein sequence ID" value="CAL4799196.1"/>
    <property type="molecule type" value="Genomic_DNA"/>
</dbReference>
<sequence>MDSKSESWLPSAQVNVTRIVPVNPAPSEVNPLPPAKNVTAEVTPNSTCWWYNHSSKDVQIATGPLHQAVESLVPALLIGDGTMLCNASTGDGGGLQPWSGMGTTPGTPAYNTSKNMISGLDLMVPTNKSDRSMLRLQGKSLWGTMASAGATVKQGTLTPTFAVVPSLLEASALPEAVILVGYGFLGKIWLCRWSPANSGVVPVAYMGRVVNDTALSCPVALEIHGETIVSLTRWELQATVESPLTMTVPMVVEIVPELPVLYHSDWPPAESGDCLEQIDTYQFRFGPCFGLPVTCAMSKCRLLPLMGSDNQSISEGRSKALRDDLQDVSWTAAEVLSDTLHGDVLCDVDNSIRRAPQSMSGNATRPYLVVAICGDSQGQRPPPRTASKLLWTSPWEPQASQETPDTVSIRMASTEEVRALKVVQDGEMPEVWLEDPTVVKGGNHYGSLTFHMTVRVQNASTSSNQVGAALTPLVRQPAVCRLTSLRLGQEKLCRGKNDPQGTMERSESLISVDFGLTDSLPGSCLHGVSYVF</sequence>
<evidence type="ECO:0000313" key="2">
    <source>
        <dbReference type="EMBL" id="CAL1165259.1"/>
    </source>
</evidence>
<name>A0A9P1DN20_9DINO</name>
<keyword evidence="4" id="KW-1185">Reference proteome</keyword>
<dbReference type="EMBL" id="CAMXCT020005268">
    <property type="protein sequence ID" value="CAL1165259.1"/>
    <property type="molecule type" value="Genomic_DNA"/>
</dbReference>
<dbReference type="EMBL" id="CAMXCT010005268">
    <property type="protein sequence ID" value="CAI4011884.1"/>
    <property type="molecule type" value="Genomic_DNA"/>
</dbReference>
<evidence type="ECO:0000313" key="1">
    <source>
        <dbReference type="EMBL" id="CAI4011884.1"/>
    </source>
</evidence>
<organism evidence="1">
    <name type="scientific">Cladocopium goreaui</name>
    <dbReference type="NCBI Taxonomy" id="2562237"/>
    <lineage>
        <taxon>Eukaryota</taxon>
        <taxon>Sar</taxon>
        <taxon>Alveolata</taxon>
        <taxon>Dinophyceae</taxon>
        <taxon>Suessiales</taxon>
        <taxon>Symbiodiniaceae</taxon>
        <taxon>Cladocopium</taxon>
    </lineage>
</organism>